<dbReference type="PANTHER" id="PTHR35526:SF3">
    <property type="entry name" value="ANTI-SIGMA-F FACTOR RSBW"/>
    <property type="match status" value="1"/>
</dbReference>
<sequence length="141" mass="14855">MMEAGDARGADQAARAEVHELPFNRTTNAAARALLAAFVERERLGAHIRQDAALVLGELVANGIDHGRPDPQHGLEVSWQLEGDALRLSVFDGGGTTVPHVVAPDPYAPRGRGLAIVQALTTAWWFDGTGGTRVTAVLAVG</sequence>
<dbReference type="InterPro" id="IPR050267">
    <property type="entry name" value="Anti-sigma-factor_SerPK"/>
</dbReference>
<name>A0ABP5LJC5_9ACTN</name>
<feature type="domain" description="Histidine kinase/HSP90-like ATPase" evidence="2">
    <location>
        <begin position="27"/>
        <end position="136"/>
    </location>
</feature>
<protein>
    <recommendedName>
        <fullName evidence="2">Histidine kinase/HSP90-like ATPase domain-containing protein</fullName>
    </recommendedName>
</protein>
<evidence type="ECO:0000256" key="1">
    <source>
        <dbReference type="ARBA" id="ARBA00022527"/>
    </source>
</evidence>
<dbReference type="Pfam" id="PF13581">
    <property type="entry name" value="HATPase_c_2"/>
    <property type="match status" value="1"/>
</dbReference>
<dbReference type="InterPro" id="IPR036890">
    <property type="entry name" value="HATPase_C_sf"/>
</dbReference>
<evidence type="ECO:0000313" key="4">
    <source>
        <dbReference type="Proteomes" id="UP001501771"/>
    </source>
</evidence>
<evidence type="ECO:0000313" key="3">
    <source>
        <dbReference type="EMBL" id="GAA2148409.1"/>
    </source>
</evidence>
<keyword evidence="4" id="KW-1185">Reference proteome</keyword>
<dbReference type="CDD" id="cd16936">
    <property type="entry name" value="HATPase_RsbW-like"/>
    <property type="match status" value="1"/>
</dbReference>
<evidence type="ECO:0000259" key="2">
    <source>
        <dbReference type="Pfam" id="PF13581"/>
    </source>
</evidence>
<organism evidence="3 4">
    <name type="scientific">Nocardioides koreensis</name>
    <dbReference type="NCBI Taxonomy" id="433651"/>
    <lineage>
        <taxon>Bacteria</taxon>
        <taxon>Bacillati</taxon>
        <taxon>Actinomycetota</taxon>
        <taxon>Actinomycetes</taxon>
        <taxon>Propionibacteriales</taxon>
        <taxon>Nocardioidaceae</taxon>
        <taxon>Nocardioides</taxon>
    </lineage>
</organism>
<proteinExistence type="predicted"/>
<dbReference type="Proteomes" id="UP001501771">
    <property type="component" value="Unassembled WGS sequence"/>
</dbReference>
<accession>A0ABP5LJC5</accession>
<comment type="caution">
    <text evidence="3">The sequence shown here is derived from an EMBL/GenBank/DDBJ whole genome shotgun (WGS) entry which is preliminary data.</text>
</comment>
<dbReference type="Gene3D" id="3.30.565.10">
    <property type="entry name" value="Histidine kinase-like ATPase, C-terminal domain"/>
    <property type="match status" value="1"/>
</dbReference>
<gene>
    <name evidence="3" type="ORF">GCM10009844_26750</name>
</gene>
<keyword evidence="1" id="KW-0418">Kinase</keyword>
<keyword evidence="1" id="KW-0808">Transferase</keyword>
<dbReference type="PANTHER" id="PTHR35526">
    <property type="entry name" value="ANTI-SIGMA-F FACTOR RSBW-RELATED"/>
    <property type="match status" value="1"/>
</dbReference>
<dbReference type="EMBL" id="BAAAQR010000008">
    <property type="protein sequence ID" value="GAA2148409.1"/>
    <property type="molecule type" value="Genomic_DNA"/>
</dbReference>
<keyword evidence="1" id="KW-0723">Serine/threonine-protein kinase</keyword>
<dbReference type="SUPFAM" id="SSF55874">
    <property type="entry name" value="ATPase domain of HSP90 chaperone/DNA topoisomerase II/histidine kinase"/>
    <property type="match status" value="1"/>
</dbReference>
<dbReference type="InterPro" id="IPR003594">
    <property type="entry name" value="HATPase_dom"/>
</dbReference>
<reference evidence="4" key="1">
    <citation type="journal article" date="2019" name="Int. J. Syst. Evol. Microbiol.">
        <title>The Global Catalogue of Microorganisms (GCM) 10K type strain sequencing project: providing services to taxonomists for standard genome sequencing and annotation.</title>
        <authorList>
            <consortium name="The Broad Institute Genomics Platform"/>
            <consortium name="The Broad Institute Genome Sequencing Center for Infectious Disease"/>
            <person name="Wu L."/>
            <person name="Ma J."/>
        </authorList>
    </citation>
    <scope>NUCLEOTIDE SEQUENCE [LARGE SCALE GENOMIC DNA]</scope>
    <source>
        <strain evidence="4">JCM 16022</strain>
    </source>
</reference>